<dbReference type="OrthoDB" id="6610017at2759"/>
<dbReference type="PANTHER" id="PTHR47331">
    <property type="entry name" value="PHD-TYPE DOMAIN-CONTAINING PROTEIN"/>
    <property type="match status" value="1"/>
</dbReference>
<feature type="compositionally biased region" description="Basic and acidic residues" evidence="1">
    <location>
        <begin position="477"/>
        <end position="493"/>
    </location>
</feature>
<proteinExistence type="predicted"/>
<evidence type="ECO:0000313" key="2">
    <source>
        <dbReference type="EMBL" id="KAF6215166.1"/>
    </source>
</evidence>
<sequence>MTENSLKGIDRLASEIDNAVNIIRLVNLPEYLKNPILIDILVQKLNLTMKLQWGDYAVRFRGMAIDIQQFNDWLQEKIEAIGFITNWKSTEELPEQKEITNRPYAESSLNYARPSRGNCRLCRSREHSQMDECSSFKKMDMDARYKHVVTNGICFLCLKKGHRSIMCRSKTSCKICNGGHHQLLHPKAVENLATHHNNYDQHELDYDEGEISATTLNKKSKVLVRVVPVKLIGPKKTVETYAFCDNGSTVTMLENGLAEELGLGGNKKPLRVKWTDGSTREDPGSREVNVKISGTTDGAKEYDLHNARTVRNLCLPVQTVDVEGLAERWAHLKDVEATSYHDAKPRILIGEDNWPLTIPLKVVCGPWNGPVASKTRLGWVVHGNPQGTVSKTEKHHQVMHWEVKMNKATEGSRNSGLYDLKQEFTDSLGENTCELTRNKVEDKQNKQVAEQTIQGNRKTRANYELEKRKILSGKVEQSNDARNDKPSFNKCEREDEDEELQINDKRNETNKRRPVKLEREETKIEEWMTRKYRKMREVTLPILKQENKVPTENIRNHAETHRRKDDVASSERKKRRRDVSLWSKNERHRK</sequence>
<feature type="region of interest" description="Disordered" evidence="1">
    <location>
        <begin position="471"/>
        <end position="514"/>
    </location>
</feature>
<feature type="compositionally biased region" description="Basic and acidic residues" evidence="1">
    <location>
        <begin position="502"/>
        <end position="514"/>
    </location>
</feature>
<comment type="caution">
    <text evidence="2">The sequence shown here is derived from an EMBL/GenBank/DDBJ whole genome shotgun (WGS) entry which is preliminary data.</text>
</comment>
<evidence type="ECO:0000313" key="3">
    <source>
        <dbReference type="Proteomes" id="UP000466442"/>
    </source>
</evidence>
<organism evidence="2 3">
    <name type="scientific">Apolygus lucorum</name>
    <name type="common">Small green plant bug</name>
    <name type="synonym">Lygocoris lucorum</name>
    <dbReference type="NCBI Taxonomy" id="248454"/>
    <lineage>
        <taxon>Eukaryota</taxon>
        <taxon>Metazoa</taxon>
        <taxon>Ecdysozoa</taxon>
        <taxon>Arthropoda</taxon>
        <taxon>Hexapoda</taxon>
        <taxon>Insecta</taxon>
        <taxon>Pterygota</taxon>
        <taxon>Neoptera</taxon>
        <taxon>Paraneoptera</taxon>
        <taxon>Hemiptera</taxon>
        <taxon>Heteroptera</taxon>
        <taxon>Panheteroptera</taxon>
        <taxon>Cimicomorpha</taxon>
        <taxon>Miridae</taxon>
        <taxon>Mirini</taxon>
        <taxon>Apolygus</taxon>
    </lineage>
</organism>
<reference evidence="2" key="1">
    <citation type="journal article" date="2021" name="Mol. Ecol. Resour.">
        <title>Apolygus lucorum genome provides insights into omnivorousness and mesophyll feeding.</title>
        <authorList>
            <person name="Liu Y."/>
            <person name="Liu H."/>
            <person name="Wang H."/>
            <person name="Huang T."/>
            <person name="Liu B."/>
            <person name="Yang B."/>
            <person name="Yin L."/>
            <person name="Li B."/>
            <person name="Zhang Y."/>
            <person name="Zhang S."/>
            <person name="Jiang F."/>
            <person name="Zhang X."/>
            <person name="Ren Y."/>
            <person name="Wang B."/>
            <person name="Wang S."/>
            <person name="Lu Y."/>
            <person name="Wu K."/>
            <person name="Fan W."/>
            <person name="Wang G."/>
        </authorList>
    </citation>
    <scope>NUCLEOTIDE SEQUENCE</scope>
    <source>
        <strain evidence="2">12Hb</strain>
    </source>
</reference>
<name>A0A8S9Y4A3_APOLU</name>
<dbReference type="PANTHER" id="PTHR47331:SF5">
    <property type="entry name" value="RIBONUCLEASE H"/>
    <property type="match status" value="1"/>
</dbReference>
<evidence type="ECO:0008006" key="4">
    <source>
        <dbReference type="Google" id="ProtNLM"/>
    </source>
</evidence>
<gene>
    <name evidence="2" type="ORF">GE061_009917</name>
</gene>
<keyword evidence="3" id="KW-1185">Reference proteome</keyword>
<feature type="compositionally biased region" description="Basic and acidic residues" evidence="1">
    <location>
        <begin position="545"/>
        <end position="571"/>
    </location>
</feature>
<dbReference type="EMBL" id="WIXP02000002">
    <property type="protein sequence ID" value="KAF6215166.1"/>
    <property type="molecule type" value="Genomic_DNA"/>
</dbReference>
<protein>
    <recommendedName>
        <fullName evidence="4">Peptidase aspartic putative domain-containing protein</fullName>
    </recommendedName>
</protein>
<dbReference type="AlphaFoldDB" id="A0A8S9Y4A3"/>
<dbReference type="Proteomes" id="UP000466442">
    <property type="component" value="Unassembled WGS sequence"/>
</dbReference>
<feature type="region of interest" description="Disordered" evidence="1">
    <location>
        <begin position="543"/>
        <end position="590"/>
    </location>
</feature>
<accession>A0A8S9Y4A3</accession>
<evidence type="ECO:0000256" key="1">
    <source>
        <dbReference type="SAM" id="MobiDB-lite"/>
    </source>
</evidence>